<comment type="caution">
    <text evidence="6">The sequence shown here is derived from an EMBL/GenBank/DDBJ whole genome shotgun (WGS) entry which is preliminary data.</text>
</comment>
<dbReference type="Pfam" id="PF07043">
    <property type="entry name" value="DUF1328"/>
    <property type="match status" value="1"/>
</dbReference>
<evidence type="ECO:0000256" key="2">
    <source>
        <dbReference type="ARBA" id="ARBA00022692"/>
    </source>
</evidence>
<dbReference type="AlphaFoldDB" id="S7VM94"/>
<reference evidence="6 7" key="1">
    <citation type="journal article" date="2013" name="Genome Announc.">
        <title>Draft Genome Sequence of Cyclobacterium qasimii Strain M12-11BT, Isolated from Arctic Marine Sediment.</title>
        <authorList>
            <person name="Shivaji S."/>
            <person name="Ara S."/>
            <person name="Singh A."/>
            <person name="Kumar Pinnaka A."/>
        </authorList>
    </citation>
    <scope>NUCLEOTIDE SEQUENCE [LARGE SCALE GENOMIC DNA]</scope>
    <source>
        <strain evidence="6 7">M12-11B</strain>
    </source>
</reference>
<gene>
    <name evidence="6" type="ORF">ADICYQ_0388</name>
</gene>
<protein>
    <submittedName>
        <fullName evidence="6">Uncharacterized protein</fullName>
    </submittedName>
</protein>
<accession>S7VM94</accession>
<name>S7VM94_9BACT</name>
<evidence type="ECO:0000256" key="3">
    <source>
        <dbReference type="ARBA" id="ARBA00022989"/>
    </source>
</evidence>
<dbReference type="EMBL" id="ATNM01000018">
    <property type="protein sequence ID" value="EPR71310.1"/>
    <property type="molecule type" value="Genomic_DNA"/>
</dbReference>
<sequence length="37" mass="3820">MYGFGGLAEGAADTAKVLCFVFVGMVIGSLFSSFKQA</sequence>
<evidence type="ECO:0000256" key="4">
    <source>
        <dbReference type="ARBA" id="ARBA00023136"/>
    </source>
</evidence>
<dbReference type="InterPro" id="IPR009760">
    <property type="entry name" value="DUF1328"/>
</dbReference>
<evidence type="ECO:0000313" key="7">
    <source>
        <dbReference type="Proteomes" id="UP000014974"/>
    </source>
</evidence>
<evidence type="ECO:0000256" key="1">
    <source>
        <dbReference type="ARBA" id="ARBA00022475"/>
    </source>
</evidence>
<keyword evidence="4 5" id="KW-0472">Membrane</keyword>
<evidence type="ECO:0000313" key="6">
    <source>
        <dbReference type="EMBL" id="EPR71310.1"/>
    </source>
</evidence>
<proteinExistence type="predicted"/>
<evidence type="ECO:0000256" key="5">
    <source>
        <dbReference type="SAM" id="Phobius"/>
    </source>
</evidence>
<keyword evidence="2 5" id="KW-0812">Transmembrane</keyword>
<keyword evidence="1" id="KW-1003">Cell membrane</keyword>
<dbReference type="STRING" id="641524.ADICYQ_0388"/>
<dbReference type="GO" id="GO:0005886">
    <property type="term" value="C:plasma membrane"/>
    <property type="evidence" value="ECO:0007669"/>
    <property type="project" value="InterPro"/>
</dbReference>
<keyword evidence="3 5" id="KW-1133">Transmembrane helix</keyword>
<feature type="transmembrane region" description="Helical" evidence="5">
    <location>
        <begin position="15"/>
        <end position="34"/>
    </location>
</feature>
<dbReference type="Proteomes" id="UP000014974">
    <property type="component" value="Unassembled WGS sequence"/>
</dbReference>
<organism evidence="6 7">
    <name type="scientific">Cyclobacterium qasimii M12-11B</name>
    <dbReference type="NCBI Taxonomy" id="641524"/>
    <lineage>
        <taxon>Bacteria</taxon>
        <taxon>Pseudomonadati</taxon>
        <taxon>Bacteroidota</taxon>
        <taxon>Cytophagia</taxon>
        <taxon>Cytophagales</taxon>
        <taxon>Cyclobacteriaceae</taxon>
        <taxon>Cyclobacterium</taxon>
    </lineage>
</organism>